<dbReference type="Pfam" id="PF02384">
    <property type="entry name" value="N6_Mtase"/>
    <property type="match status" value="1"/>
</dbReference>
<evidence type="ECO:0000259" key="7">
    <source>
        <dbReference type="Pfam" id="PF22837"/>
    </source>
</evidence>
<keyword evidence="4" id="KW-0949">S-adenosyl-L-methionine</keyword>
<feature type="domain" description="Type II methyltransferase M.Eco57I C-terminal" evidence="7">
    <location>
        <begin position="367"/>
        <end position="569"/>
    </location>
</feature>
<dbReference type="REBASE" id="22290">
    <property type="entry name" value="M.HocORF459P"/>
</dbReference>
<name>D0LK66_HALO1</name>
<dbReference type="InterPro" id="IPR054520">
    <property type="entry name" value="M_Eco57I_C"/>
</dbReference>
<keyword evidence="3 8" id="KW-0808">Transferase</keyword>
<dbReference type="CDD" id="cd02440">
    <property type="entry name" value="AdoMet_MTases"/>
    <property type="match status" value="1"/>
</dbReference>
<dbReference type="InterPro" id="IPR029063">
    <property type="entry name" value="SAM-dependent_MTases_sf"/>
</dbReference>
<dbReference type="KEGG" id="hoh:Hoch_0459"/>
<keyword evidence="9" id="KW-1185">Reference proteome</keyword>
<dbReference type="RefSeq" id="WP_012825727.1">
    <property type="nucleotide sequence ID" value="NC_013440.1"/>
</dbReference>
<dbReference type="STRING" id="502025.Hoch_0459"/>
<organism evidence="8 9">
    <name type="scientific">Haliangium ochraceum (strain DSM 14365 / JCM 11303 / SMP-2)</name>
    <dbReference type="NCBI Taxonomy" id="502025"/>
    <lineage>
        <taxon>Bacteria</taxon>
        <taxon>Pseudomonadati</taxon>
        <taxon>Myxococcota</taxon>
        <taxon>Polyangia</taxon>
        <taxon>Haliangiales</taxon>
        <taxon>Kofleriaceae</taxon>
        <taxon>Haliangium</taxon>
    </lineage>
</organism>
<dbReference type="SUPFAM" id="SSF53335">
    <property type="entry name" value="S-adenosyl-L-methionine-dependent methyltransferases"/>
    <property type="match status" value="1"/>
</dbReference>
<accession>D0LK66</accession>
<feature type="region of interest" description="Disordered" evidence="5">
    <location>
        <begin position="1"/>
        <end position="26"/>
    </location>
</feature>
<evidence type="ECO:0000256" key="2">
    <source>
        <dbReference type="ARBA" id="ARBA00022603"/>
    </source>
</evidence>
<dbReference type="EC" id="2.1.1.72" evidence="8"/>
<feature type="domain" description="DNA methylase adenine-specific" evidence="6">
    <location>
        <begin position="91"/>
        <end position="263"/>
    </location>
</feature>
<dbReference type="AlphaFoldDB" id="D0LK66"/>
<proteinExistence type="inferred from homology"/>
<evidence type="ECO:0000313" key="9">
    <source>
        <dbReference type="Proteomes" id="UP000001880"/>
    </source>
</evidence>
<protein>
    <submittedName>
        <fullName evidence="8">Site-specific DNA-methyltransferase (Adenine-specific)</fullName>
        <ecNumber evidence="8">2.1.1.72</ecNumber>
    </submittedName>
</protein>
<dbReference type="PANTHER" id="PTHR33841">
    <property type="entry name" value="DNA METHYLTRANSFERASE YEEA-RELATED"/>
    <property type="match status" value="1"/>
</dbReference>
<dbReference type="Gene3D" id="3.40.50.150">
    <property type="entry name" value="Vaccinia Virus protein VP39"/>
    <property type="match status" value="1"/>
</dbReference>
<evidence type="ECO:0000313" key="8">
    <source>
        <dbReference type="EMBL" id="ACY13100.1"/>
    </source>
</evidence>
<evidence type="ECO:0000259" key="6">
    <source>
        <dbReference type="Pfam" id="PF02384"/>
    </source>
</evidence>
<dbReference type="eggNOG" id="COG0827">
    <property type="taxonomic scope" value="Bacteria"/>
</dbReference>
<dbReference type="GO" id="GO:0032259">
    <property type="term" value="P:methylation"/>
    <property type="evidence" value="ECO:0007669"/>
    <property type="project" value="UniProtKB-KW"/>
</dbReference>
<dbReference type="PANTHER" id="PTHR33841:SF5">
    <property type="entry name" value="DNA METHYLASE (MODIFICATION METHYLASE) (METHYLTRANSFERASE)-RELATED"/>
    <property type="match status" value="1"/>
</dbReference>
<reference evidence="8 9" key="1">
    <citation type="journal article" date="2010" name="Stand. Genomic Sci.">
        <title>Complete genome sequence of Haliangium ochraceum type strain (SMP-2).</title>
        <authorList>
            <consortium name="US DOE Joint Genome Institute (JGI-PGF)"/>
            <person name="Ivanova N."/>
            <person name="Daum C."/>
            <person name="Lang E."/>
            <person name="Abt B."/>
            <person name="Kopitz M."/>
            <person name="Saunders E."/>
            <person name="Lapidus A."/>
            <person name="Lucas S."/>
            <person name="Glavina Del Rio T."/>
            <person name="Nolan M."/>
            <person name="Tice H."/>
            <person name="Copeland A."/>
            <person name="Cheng J.F."/>
            <person name="Chen F."/>
            <person name="Bruce D."/>
            <person name="Goodwin L."/>
            <person name="Pitluck S."/>
            <person name="Mavromatis K."/>
            <person name="Pati A."/>
            <person name="Mikhailova N."/>
            <person name="Chen A."/>
            <person name="Palaniappan K."/>
            <person name="Land M."/>
            <person name="Hauser L."/>
            <person name="Chang Y.J."/>
            <person name="Jeffries C.D."/>
            <person name="Detter J.C."/>
            <person name="Brettin T."/>
            <person name="Rohde M."/>
            <person name="Goker M."/>
            <person name="Bristow J."/>
            <person name="Markowitz V."/>
            <person name="Eisen J.A."/>
            <person name="Hugenholtz P."/>
            <person name="Kyrpides N.C."/>
            <person name="Klenk H.P."/>
        </authorList>
    </citation>
    <scope>NUCLEOTIDE SEQUENCE [LARGE SCALE GENOMIC DNA]</scope>
    <source>
        <strain evidence="9">DSM 14365 / CIP 107738 / JCM 11303 / AJ 13395 / SMP-2</strain>
    </source>
</reference>
<dbReference type="HOGENOM" id="CLU_020255_1_0_7"/>
<dbReference type="GO" id="GO:0009007">
    <property type="term" value="F:site-specific DNA-methyltransferase (adenine-specific) activity"/>
    <property type="evidence" value="ECO:0007669"/>
    <property type="project" value="UniProtKB-EC"/>
</dbReference>
<dbReference type="PRINTS" id="PR00507">
    <property type="entry name" value="N12N6MTFRASE"/>
</dbReference>
<dbReference type="Pfam" id="PF22837">
    <property type="entry name" value="M_Eco57I_C"/>
    <property type="match status" value="1"/>
</dbReference>
<dbReference type="InterPro" id="IPR003356">
    <property type="entry name" value="DNA_methylase_A-5"/>
</dbReference>
<sequence length="579" mass="62210">MGPLEHPLEQCPGSPPEQQHELPEARPLADEHALAAVCEALGGRRVAGWSAGEEQLVGSGRALDSARLEDIRAALRAGRDPLGEAFCALRAPALRRRDGATYTPPAIIAAMLDWARVAFASGNPGAFAAGPARIVDPGTGSGRFLCAAGRAFPQAHLLGVELDPLAALMARANLAAAGLAARATVRVGDYRAIALDRAGEGATLFLGNPPYVRHHDIAPRWKRWFSDTAASAGLPASQRAGLHLHFLLATLRHARPGDAGIFVTSAEWLDVDYGRLARALLCGPLGGQRVDILEPTASAFRDAQSTATIVGFRVGARSASVRLRRARSLAELAPLRGGQPVCRELLARSPRWSPLSRPPPPPALPASLADADKLVELGELCRVHRGQVTGANRVWIEDPDSPPVPEEFLFPAVTRARELFAAGAALTQAHPLRRVIDLPRDLSALPAQQREAVTAFLAWARARGAHESYVARHRRPWWSVKLREPPPILATYMARRPPAFVRNHARARYLNIAHGLYPREPLPAASLDALSVYLSRSVDLGDGRTYAGGLTKFEPREMERLLVPTPQALAARAAHSDAA</sequence>
<evidence type="ECO:0000256" key="4">
    <source>
        <dbReference type="ARBA" id="ARBA00022691"/>
    </source>
</evidence>
<evidence type="ECO:0000256" key="3">
    <source>
        <dbReference type="ARBA" id="ARBA00022679"/>
    </source>
</evidence>
<dbReference type="Proteomes" id="UP000001880">
    <property type="component" value="Chromosome"/>
</dbReference>
<comment type="similarity">
    <text evidence="1">Belongs to the N(4)/N(6)-methyltransferase family.</text>
</comment>
<keyword evidence="2 8" id="KW-0489">Methyltransferase</keyword>
<dbReference type="GO" id="GO:0008170">
    <property type="term" value="F:N-methyltransferase activity"/>
    <property type="evidence" value="ECO:0007669"/>
    <property type="project" value="InterPro"/>
</dbReference>
<dbReference type="GO" id="GO:0003677">
    <property type="term" value="F:DNA binding"/>
    <property type="evidence" value="ECO:0007669"/>
    <property type="project" value="InterPro"/>
</dbReference>
<evidence type="ECO:0000256" key="5">
    <source>
        <dbReference type="SAM" id="MobiDB-lite"/>
    </source>
</evidence>
<dbReference type="EMBL" id="CP001804">
    <property type="protein sequence ID" value="ACY13100.1"/>
    <property type="molecule type" value="Genomic_DNA"/>
</dbReference>
<evidence type="ECO:0000256" key="1">
    <source>
        <dbReference type="ARBA" id="ARBA00006594"/>
    </source>
</evidence>
<gene>
    <name evidence="8" type="ordered locus">Hoch_0459</name>
</gene>
<dbReference type="InterPro" id="IPR050953">
    <property type="entry name" value="N4_N6_ade-DNA_methylase"/>
</dbReference>